<name>A0A0F9HEV2_9ZZZZ</name>
<evidence type="ECO:0000313" key="1">
    <source>
        <dbReference type="EMBL" id="KKM13976.1"/>
    </source>
</evidence>
<gene>
    <name evidence="1" type="ORF">LCGC14_1710780</name>
</gene>
<dbReference type="EMBL" id="LAZR01015254">
    <property type="protein sequence ID" value="KKM13976.1"/>
    <property type="molecule type" value="Genomic_DNA"/>
</dbReference>
<reference evidence="1" key="1">
    <citation type="journal article" date="2015" name="Nature">
        <title>Complex archaea that bridge the gap between prokaryotes and eukaryotes.</title>
        <authorList>
            <person name="Spang A."/>
            <person name="Saw J.H."/>
            <person name="Jorgensen S.L."/>
            <person name="Zaremba-Niedzwiedzka K."/>
            <person name="Martijn J."/>
            <person name="Lind A.E."/>
            <person name="van Eijk R."/>
            <person name="Schleper C."/>
            <person name="Guy L."/>
            <person name="Ettema T.J."/>
        </authorList>
    </citation>
    <scope>NUCLEOTIDE SEQUENCE</scope>
</reference>
<dbReference type="AlphaFoldDB" id="A0A0F9HEV2"/>
<proteinExistence type="predicted"/>
<accession>A0A0F9HEV2</accession>
<protein>
    <submittedName>
        <fullName evidence="1">Uncharacterized protein</fullName>
    </submittedName>
</protein>
<comment type="caution">
    <text evidence="1">The sequence shown here is derived from an EMBL/GenBank/DDBJ whole genome shotgun (WGS) entry which is preliminary data.</text>
</comment>
<organism evidence="1">
    <name type="scientific">marine sediment metagenome</name>
    <dbReference type="NCBI Taxonomy" id="412755"/>
    <lineage>
        <taxon>unclassified sequences</taxon>
        <taxon>metagenomes</taxon>
        <taxon>ecological metagenomes</taxon>
    </lineage>
</organism>
<sequence length="84" mass="9199">MKFEIHAEIEAGIDSTVKANSRNEAVEKFEEEFGIPHTKITSVNGIEVIGCCEIDGTLVLEGEKTGPYSDVMLCHKCINDGMEP</sequence>